<dbReference type="PATRIC" id="fig|857265.3.peg.599"/>
<feature type="domain" description="AB hydrolase-1" evidence="3">
    <location>
        <begin position="65"/>
        <end position="305"/>
    </location>
</feature>
<dbReference type="GO" id="GO:0034338">
    <property type="term" value="F:short-chain carboxylesterase activity"/>
    <property type="evidence" value="ECO:0007669"/>
    <property type="project" value="TreeGrafter"/>
</dbReference>
<reference evidence="4 5" key="1">
    <citation type="submission" date="2015-07" db="EMBL/GenBank/DDBJ databases">
        <title>Draft genome sequence of the Amantichitinum ursilacus IGB-41, a new chitin-degrading bacterium.</title>
        <authorList>
            <person name="Kirstahler P."/>
            <person name="Guenther M."/>
            <person name="Grumaz C."/>
            <person name="Rupp S."/>
            <person name="Zibek S."/>
            <person name="Sohn K."/>
        </authorList>
    </citation>
    <scope>NUCLEOTIDE SEQUENCE [LARGE SCALE GENOMIC DNA]</scope>
    <source>
        <strain evidence="4 5">IGB-41</strain>
    </source>
</reference>
<comment type="similarity">
    <text evidence="1">Belongs to the AB hydrolase superfamily. AB hydrolase 4 family.</text>
</comment>
<proteinExistence type="inferred from homology"/>
<dbReference type="InterPro" id="IPR000073">
    <property type="entry name" value="AB_hydrolase_1"/>
</dbReference>
<dbReference type="InterPro" id="IPR029058">
    <property type="entry name" value="AB_hydrolase_fold"/>
</dbReference>
<dbReference type="GO" id="GO:0047372">
    <property type="term" value="F:monoacylglycerol lipase activity"/>
    <property type="evidence" value="ECO:0007669"/>
    <property type="project" value="TreeGrafter"/>
</dbReference>
<keyword evidence="5" id="KW-1185">Reference proteome</keyword>
<dbReference type="AlphaFoldDB" id="A0A0N0GQI3"/>
<dbReference type="PIRSF" id="PIRSF005211">
    <property type="entry name" value="Ab_hydro_YheT"/>
    <property type="match status" value="1"/>
</dbReference>
<dbReference type="PANTHER" id="PTHR10794:SF94">
    <property type="entry name" value="ESTERASE YHET-RELATED"/>
    <property type="match status" value="1"/>
</dbReference>
<dbReference type="Gene3D" id="3.40.50.1820">
    <property type="entry name" value="alpha/beta hydrolase"/>
    <property type="match status" value="1"/>
</dbReference>
<protein>
    <submittedName>
        <fullName evidence="4">Putative hydrolase</fullName>
    </submittedName>
</protein>
<name>A0A0N0GQI3_9NEIS</name>
<organism evidence="4 5">
    <name type="scientific">Amantichitinum ursilacus</name>
    <dbReference type="NCBI Taxonomy" id="857265"/>
    <lineage>
        <taxon>Bacteria</taxon>
        <taxon>Pseudomonadati</taxon>
        <taxon>Pseudomonadota</taxon>
        <taxon>Betaproteobacteria</taxon>
        <taxon>Neisseriales</taxon>
        <taxon>Chitinibacteraceae</taxon>
        <taxon>Amantichitinum</taxon>
    </lineage>
</organism>
<dbReference type="OrthoDB" id="332676at2"/>
<comment type="caution">
    <text evidence="4">The sequence shown here is derived from an EMBL/GenBank/DDBJ whole genome shotgun (WGS) entry which is preliminary data.</text>
</comment>
<dbReference type="RefSeq" id="WP_053936286.1">
    <property type="nucleotide sequence ID" value="NZ_LAQT01000002.1"/>
</dbReference>
<evidence type="ECO:0000313" key="4">
    <source>
        <dbReference type="EMBL" id="KPC54491.1"/>
    </source>
</evidence>
<accession>A0A0N0GQI3</accession>
<dbReference type="SUPFAM" id="SSF53474">
    <property type="entry name" value="alpha/beta-Hydrolases"/>
    <property type="match status" value="1"/>
</dbReference>
<evidence type="ECO:0000256" key="1">
    <source>
        <dbReference type="ARBA" id="ARBA00010884"/>
    </source>
</evidence>
<dbReference type="EMBL" id="LAQT01000002">
    <property type="protein sequence ID" value="KPC54491.1"/>
    <property type="molecule type" value="Genomic_DNA"/>
</dbReference>
<feature type="active site" description="Charge relay system" evidence="2">
    <location>
        <position position="302"/>
    </location>
</feature>
<dbReference type="Proteomes" id="UP000037939">
    <property type="component" value="Unassembled WGS sequence"/>
</dbReference>
<dbReference type="Pfam" id="PF00561">
    <property type="entry name" value="Abhydrolase_1"/>
    <property type="match status" value="1"/>
</dbReference>
<dbReference type="InterPro" id="IPR050960">
    <property type="entry name" value="AB_hydrolase_4_sf"/>
</dbReference>
<gene>
    <name evidence="4" type="ORF">WG78_02915</name>
</gene>
<evidence type="ECO:0000259" key="3">
    <source>
        <dbReference type="Pfam" id="PF00561"/>
    </source>
</evidence>
<feature type="active site" description="Charge relay system" evidence="2">
    <location>
        <position position="145"/>
    </location>
</feature>
<evidence type="ECO:0000313" key="5">
    <source>
        <dbReference type="Proteomes" id="UP000037939"/>
    </source>
</evidence>
<dbReference type="STRING" id="857265.WG78_02915"/>
<feature type="active site" description="Charge relay system" evidence="2">
    <location>
        <position position="274"/>
    </location>
</feature>
<sequence>MSKSQPLFLRPYRAPAWLPGGHLQTLYPALALRRGGPAFRRETWQTPDADQIVVDWMDAADAQAPVLVLFHGLEGSSASHYSQSLFAAARALGWHGVVPHFRSCGEVENLKLRAYHAGDTDEIDWILARIQAAHPGVPIFAAGVSLGGNALLKWLGEQGAAAHQRIQAGAAVCAPLDLAACGAVLDTGLNRHIYTREFLRTLKAKMLHKLTLHGDTQIDQAEVRRATTLRAFDNLVTAPIHGFRDVDHYWQSSSSKPHLINICVPTLVINARNDPFVPAASLPTQAEVSTAVTLLQPEHGGHVGFASGGFTANNVPGRLDWLPGTLLDFFKSNLPTQEYA</sequence>
<dbReference type="InterPro" id="IPR012020">
    <property type="entry name" value="ABHD4"/>
</dbReference>
<evidence type="ECO:0000256" key="2">
    <source>
        <dbReference type="PIRSR" id="PIRSR005211-1"/>
    </source>
</evidence>
<keyword evidence="4" id="KW-0378">Hydrolase</keyword>
<dbReference type="PANTHER" id="PTHR10794">
    <property type="entry name" value="ABHYDROLASE DOMAIN-CONTAINING PROTEIN"/>
    <property type="match status" value="1"/>
</dbReference>